<evidence type="ECO:0000256" key="1">
    <source>
        <dbReference type="SAM" id="MobiDB-lite"/>
    </source>
</evidence>
<feature type="region of interest" description="Disordered" evidence="1">
    <location>
        <begin position="53"/>
        <end position="80"/>
    </location>
</feature>
<dbReference type="AlphaFoldDB" id="A0A5B7KEC1"/>
<evidence type="ECO:0000313" key="2">
    <source>
        <dbReference type="EMBL" id="MPD02885.1"/>
    </source>
</evidence>
<dbReference type="Proteomes" id="UP000324222">
    <property type="component" value="Unassembled WGS sequence"/>
</dbReference>
<dbReference type="EMBL" id="VSRR010133586">
    <property type="protein sequence ID" value="MPD02885.1"/>
    <property type="molecule type" value="Genomic_DNA"/>
</dbReference>
<reference evidence="2 3" key="1">
    <citation type="submission" date="2019-05" db="EMBL/GenBank/DDBJ databases">
        <title>Another draft genome of Portunus trituberculatus and its Hox gene families provides insights of decapod evolution.</title>
        <authorList>
            <person name="Jeong J.-H."/>
            <person name="Song I."/>
            <person name="Kim S."/>
            <person name="Choi T."/>
            <person name="Kim D."/>
            <person name="Ryu S."/>
            <person name="Kim W."/>
        </authorList>
    </citation>
    <scope>NUCLEOTIDE SEQUENCE [LARGE SCALE GENOMIC DNA]</scope>
    <source>
        <tissue evidence="2">Muscle</tissue>
    </source>
</reference>
<feature type="compositionally biased region" description="Polar residues" evidence="1">
    <location>
        <begin position="70"/>
        <end position="80"/>
    </location>
</feature>
<gene>
    <name evidence="2" type="ORF">E2C01_098494</name>
</gene>
<protein>
    <submittedName>
        <fullName evidence="2">Uncharacterized protein</fullName>
    </submittedName>
</protein>
<proteinExistence type="predicted"/>
<evidence type="ECO:0000313" key="3">
    <source>
        <dbReference type="Proteomes" id="UP000324222"/>
    </source>
</evidence>
<comment type="caution">
    <text evidence="2">The sequence shown here is derived from an EMBL/GenBank/DDBJ whole genome shotgun (WGS) entry which is preliminary data.</text>
</comment>
<organism evidence="2 3">
    <name type="scientific">Portunus trituberculatus</name>
    <name type="common">Swimming crab</name>
    <name type="synonym">Neptunus trituberculatus</name>
    <dbReference type="NCBI Taxonomy" id="210409"/>
    <lineage>
        <taxon>Eukaryota</taxon>
        <taxon>Metazoa</taxon>
        <taxon>Ecdysozoa</taxon>
        <taxon>Arthropoda</taxon>
        <taxon>Crustacea</taxon>
        <taxon>Multicrustacea</taxon>
        <taxon>Malacostraca</taxon>
        <taxon>Eumalacostraca</taxon>
        <taxon>Eucarida</taxon>
        <taxon>Decapoda</taxon>
        <taxon>Pleocyemata</taxon>
        <taxon>Brachyura</taxon>
        <taxon>Eubrachyura</taxon>
        <taxon>Portunoidea</taxon>
        <taxon>Portunidae</taxon>
        <taxon>Portuninae</taxon>
        <taxon>Portunus</taxon>
    </lineage>
</organism>
<accession>A0A5B7KEC1</accession>
<name>A0A5B7KEC1_PORTR</name>
<sequence length="80" mass="8937">MQETHGTTINRETLEENTEILTRRLAILEALYIKVMNPAMNQQADDLQALPSARGARTAYQPAEQAPLPCTNQSQVRTRG</sequence>
<keyword evidence="3" id="KW-1185">Reference proteome</keyword>